<dbReference type="InterPro" id="IPR001841">
    <property type="entry name" value="Znf_RING"/>
</dbReference>
<reference evidence="10" key="3">
    <citation type="submission" date="2025-09" db="UniProtKB">
        <authorList>
            <consortium name="Ensembl"/>
        </authorList>
    </citation>
    <scope>IDENTIFICATION</scope>
</reference>
<evidence type="ECO:0000256" key="4">
    <source>
        <dbReference type="ARBA" id="ARBA00022833"/>
    </source>
</evidence>
<dbReference type="PROSITE" id="PS00518">
    <property type="entry name" value="ZF_RING_1"/>
    <property type="match status" value="1"/>
</dbReference>
<dbReference type="InterPro" id="IPR000315">
    <property type="entry name" value="Znf_B-box"/>
</dbReference>
<reference evidence="10" key="2">
    <citation type="submission" date="2025-08" db="UniProtKB">
        <authorList>
            <consortium name="Ensembl"/>
        </authorList>
    </citation>
    <scope>IDENTIFICATION</scope>
</reference>
<evidence type="ECO:0000313" key="11">
    <source>
        <dbReference type="Proteomes" id="UP000694580"/>
    </source>
</evidence>
<dbReference type="PRINTS" id="PR01407">
    <property type="entry name" value="BUTYPHLNCDUF"/>
</dbReference>
<dbReference type="InterPro" id="IPR017907">
    <property type="entry name" value="Znf_RING_CS"/>
</dbReference>
<evidence type="ECO:0000313" key="10">
    <source>
        <dbReference type="Ensembl" id="ENSDCDP00010042752.1"/>
    </source>
</evidence>
<evidence type="ECO:0000259" key="7">
    <source>
        <dbReference type="PROSITE" id="PS50089"/>
    </source>
</evidence>
<accession>A0AAY4DB41</accession>
<organism evidence="10 11">
    <name type="scientific">Denticeps clupeoides</name>
    <name type="common">denticle herring</name>
    <dbReference type="NCBI Taxonomy" id="299321"/>
    <lineage>
        <taxon>Eukaryota</taxon>
        <taxon>Metazoa</taxon>
        <taxon>Chordata</taxon>
        <taxon>Craniata</taxon>
        <taxon>Vertebrata</taxon>
        <taxon>Euteleostomi</taxon>
        <taxon>Actinopterygii</taxon>
        <taxon>Neopterygii</taxon>
        <taxon>Teleostei</taxon>
        <taxon>Clupei</taxon>
        <taxon>Clupeiformes</taxon>
        <taxon>Denticipitoidei</taxon>
        <taxon>Denticipitidae</taxon>
        <taxon>Denticeps</taxon>
    </lineage>
</organism>
<feature type="domain" description="B30.2/SPRY" evidence="9">
    <location>
        <begin position="300"/>
        <end position="497"/>
    </location>
</feature>
<keyword evidence="1" id="KW-0399">Innate immunity</keyword>
<dbReference type="InterPro" id="IPR051051">
    <property type="entry name" value="E3_ubiq-ligase_TRIM/RNF"/>
</dbReference>
<evidence type="ECO:0000256" key="6">
    <source>
        <dbReference type="PROSITE-ProRule" id="PRU00024"/>
    </source>
</evidence>
<dbReference type="GO" id="GO:0008270">
    <property type="term" value="F:zinc ion binding"/>
    <property type="evidence" value="ECO:0007669"/>
    <property type="project" value="UniProtKB-KW"/>
</dbReference>
<dbReference type="Gene3D" id="3.30.40.10">
    <property type="entry name" value="Zinc/RING finger domain, C3HC4 (zinc finger)"/>
    <property type="match status" value="1"/>
</dbReference>
<dbReference type="GO" id="GO:0045087">
    <property type="term" value="P:innate immune response"/>
    <property type="evidence" value="ECO:0007669"/>
    <property type="project" value="UniProtKB-KW"/>
</dbReference>
<dbReference type="GO" id="GO:0005737">
    <property type="term" value="C:cytoplasm"/>
    <property type="evidence" value="ECO:0007669"/>
    <property type="project" value="UniProtKB-ARBA"/>
</dbReference>
<dbReference type="PANTHER" id="PTHR25465:SF41">
    <property type="entry name" value="E3 UBIQUITIN-PROTEIN LIGASE RNF135"/>
    <property type="match status" value="1"/>
</dbReference>
<dbReference type="SUPFAM" id="SSF49899">
    <property type="entry name" value="Concanavalin A-like lectins/glucanases"/>
    <property type="match status" value="1"/>
</dbReference>
<protein>
    <submittedName>
        <fullName evidence="10">Uncharacterized protein</fullName>
    </submittedName>
</protein>
<dbReference type="PANTHER" id="PTHR25465">
    <property type="entry name" value="B-BOX DOMAIN CONTAINING"/>
    <property type="match status" value="1"/>
</dbReference>
<dbReference type="Gene3D" id="2.60.120.920">
    <property type="match status" value="1"/>
</dbReference>
<evidence type="ECO:0000256" key="1">
    <source>
        <dbReference type="ARBA" id="ARBA00022588"/>
    </source>
</evidence>
<dbReference type="PROSITE" id="PS50188">
    <property type="entry name" value="B302_SPRY"/>
    <property type="match status" value="1"/>
</dbReference>
<dbReference type="InterPro" id="IPR043136">
    <property type="entry name" value="B30.2/SPRY_sf"/>
</dbReference>
<dbReference type="CDD" id="cd12891">
    <property type="entry name" value="SPRY_PRY_C-I_2"/>
    <property type="match status" value="1"/>
</dbReference>
<dbReference type="Pfam" id="PF13765">
    <property type="entry name" value="PRY"/>
    <property type="match status" value="1"/>
</dbReference>
<feature type="domain" description="RING-type" evidence="7">
    <location>
        <begin position="19"/>
        <end position="63"/>
    </location>
</feature>
<dbReference type="Pfam" id="PF00643">
    <property type="entry name" value="zf-B_box"/>
    <property type="match status" value="1"/>
</dbReference>
<dbReference type="SMART" id="SM00336">
    <property type="entry name" value="BBOX"/>
    <property type="match status" value="1"/>
</dbReference>
<dbReference type="InterPro" id="IPR013083">
    <property type="entry name" value="Znf_RING/FYVE/PHD"/>
</dbReference>
<dbReference type="SMART" id="SM00589">
    <property type="entry name" value="PRY"/>
    <property type="match status" value="1"/>
</dbReference>
<dbReference type="Ensembl" id="ENSDCDT00010052797.1">
    <property type="protein sequence ID" value="ENSDCDP00010042752.1"/>
    <property type="gene ID" value="ENSDCDG00010026832.1"/>
</dbReference>
<dbReference type="SUPFAM" id="SSF57850">
    <property type="entry name" value="RING/U-box"/>
    <property type="match status" value="1"/>
</dbReference>
<dbReference type="Pfam" id="PF00622">
    <property type="entry name" value="SPRY"/>
    <property type="match status" value="1"/>
</dbReference>
<dbReference type="InterPro" id="IPR003877">
    <property type="entry name" value="SPRY_dom"/>
</dbReference>
<dbReference type="Proteomes" id="UP000694580">
    <property type="component" value="Chromosome 10"/>
</dbReference>
<dbReference type="InterPro" id="IPR001870">
    <property type="entry name" value="B30.2/SPRY"/>
</dbReference>
<keyword evidence="11" id="KW-1185">Reference proteome</keyword>
<keyword evidence="4" id="KW-0862">Zinc</keyword>
<dbReference type="GeneTree" id="ENSGT00980000198821"/>
<evidence type="ECO:0000259" key="9">
    <source>
        <dbReference type="PROSITE" id="PS50188"/>
    </source>
</evidence>
<evidence type="ECO:0000256" key="3">
    <source>
        <dbReference type="ARBA" id="ARBA00022771"/>
    </source>
</evidence>
<dbReference type="AlphaFoldDB" id="A0AAY4DB41"/>
<keyword evidence="5" id="KW-0391">Immunity</keyword>
<evidence type="ECO:0000256" key="2">
    <source>
        <dbReference type="ARBA" id="ARBA00022723"/>
    </source>
</evidence>
<dbReference type="InterPro" id="IPR006574">
    <property type="entry name" value="PRY"/>
</dbReference>
<evidence type="ECO:0000259" key="8">
    <source>
        <dbReference type="PROSITE" id="PS50119"/>
    </source>
</evidence>
<dbReference type="SUPFAM" id="SSF57845">
    <property type="entry name" value="B-box zinc-binding domain"/>
    <property type="match status" value="1"/>
</dbReference>
<gene>
    <name evidence="10" type="primary">LOC114798547</name>
</gene>
<dbReference type="PROSITE" id="PS50119">
    <property type="entry name" value="ZF_BBOX"/>
    <property type="match status" value="1"/>
</dbReference>
<reference evidence="10 11" key="1">
    <citation type="submission" date="2020-06" db="EMBL/GenBank/DDBJ databases">
        <authorList>
            <consortium name="Wellcome Sanger Institute Data Sharing"/>
        </authorList>
    </citation>
    <scope>NUCLEOTIDE SEQUENCE [LARGE SCALE GENOMIC DNA]</scope>
</reference>
<evidence type="ECO:0000256" key="5">
    <source>
        <dbReference type="ARBA" id="ARBA00022859"/>
    </source>
</evidence>
<keyword evidence="3 6" id="KW-0863">Zinc-finger</keyword>
<proteinExistence type="predicted"/>
<dbReference type="Pfam" id="PF13445">
    <property type="entry name" value="zf-RING_UBOX"/>
    <property type="match status" value="1"/>
</dbReference>
<name>A0AAY4DB41_9TELE</name>
<dbReference type="InterPro" id="IPR013320">
    <property type="entry name" value="ConA-like_dom_sf"/>
</dbReference>
<dbReference type="PROSITE" id="PS50089">
    <property type="entry name" value="ZF_RING_2"/>
    <property type="match status" value="1"/>
</dbReference>
<dbReference type="InterPro" id="IPR027370">
    <property type="entry name" value="Znf-RING_euk"/>
</dbReference>
<keyword evidence="2" id="KW-0479">Metal-binding</keyword>
<sequence>MSLSTPVKAEDILAQELSCPICLQLFCNPVVLPCGHNYCLTCIKKATLCENAPKGQSQCPECRRDFGGPDSLQKNFKLSSIVEHFQASLLGVFCDHCQKNSVKCKQHNQVLEYYCGSDRGFLCSTCVAEGDHQNHEVQTFAAAEAEMRHLLEIQSKAVADRLQMTQSLLQTATEGNQGGASAAAAEKLVTQVGKLLDAMKSLANLFQQEMKKHVEQEQRQQQKNWDQCVDLLKDQAQSLCEYQEDITRVLAETAEPLFIIGFLQVEPKLKEVLSSSIPQAPERIAFSAKKLSTSLNSEDFRAEMGQLHQELHSLLNPLELTFNPNTAHVNLLLSKDLQTVKFSSNKQPYQENPERFTTAVQVLCTQGFSNGQHAWVVEVSSQSMWSVGASYRNVPRKGDHSRMGHNSASWRLQWKNKKLTVCHGSNSFALADAPPTPPQRLEVMLDYEGGRLSFYNSKSRKEHLHTFRALFQETLYPAFALHSTLSFCHETYAMAAQYLSPQYTKLGTRPYKHVSGTPSMVNFT</sequence>
<dbReference type="Gene3D" id="3.30.160.60">
    <property type="entry name" value="Classic Zinc Finger"/>
    <property type="match status" value="1"/>
</dbReference>
<feature type="domain" description="B box-type" evidence="8">
    <location>
        <begin position="99"/>
        <end position="140"/>
    </location>
</feature>
<dbReference type="InterPro" id="IPR003879">
    <property type="entry name" value="Butyrophylin_SPRY"/>
</dbReference>
<dbReference type="SMART" id="SM00449">
    <property type="entry name" value="SPRY"/>
    <property type="match status" value="1"/>
</dbReference>
<dbReference type="SMART" id="SM00184">
    <property type="entry name" value="RING"/>
    <property type="match status" value="1"/>
</dbReference>